<organism evidence="2 3">
    <name type="scientific">Aliivibrio logei</name>
    <name type="common">Vibrio logei</name>
    <dbReference type="NCBI Taxonomy" id="688"/>
    <lineage>
        <taxon>Bacteria</taxon>
        <taxon>Pseudomonadati</taxon>
        <taxon>Pseudomonadota</taxon>
        <taxon>Gammaproteobacteria</taxon>
        <taxon>Vibrionales</taxon>
        <taxon>Vibrionaceae</taxon>
        <taxon>Aliivibrio</taxon>
    </lineage>
</organism>
<evidence type="ECO:0000313" key="3">
    <source>
        <dbReference type="Proteomes" id="UP000093523"/>
    </source>
</evidence>
<evidence type="ECO:0000313" key="2">
    <source>
        <dbReference type="EMBL" id="OCH17001.1"/>
    </source>
</evidence>
<dbReference type="Gene3D" id="3.90.1340.10">
    <property type="entry name" value="Phage tail collar domain"/>
    <property type="match status" value="1"/>
</dbReference>
<dbReference type="InterPro" id="IPR037053">
    <property type="entry name" value="Phage_tail_collar_dom_sf"/>
</dbReference>
<protein>
    <submittedName>
        <fullName evidence="2">Phage tail protein</fullName>
    </submittedName>
</protein>
<dbReference type="PANTHER" id="PTHR35191">
    <property type="entry name" value="PROPHAGE SIDE TAIL FIBER PROTEIN HOMOLOG STFQ-RELATED"/>
    <property type="match status" value="1"/>
</dbReference>
<sequence length="357" mass="38858">MSLLITDAGIAASIQAAELGVSYKITHIAMGATGYVPTHNQTTLRDEIARKAITQGSVPTLGHLHFEVLFDGDIEYEAREIGYFLEDGTLFAVDSRDGDIISIKRSDTVITEVFDLTLSGSEIETITVEIIGAANATERVAGIANIITNDQVDAGIDDSAFLTIKKMIRAFDAPYLINKLVNNLWLKLAAKIFPVGAAIPWFTDIAPDGFGIMKNQAFDLIANPELAKIWPDGIIPDMRGRGVIGKEEGETVGAYEEGQVKEHGHPGSIVSSTDLGTKTTNTDTHYHTYQKMRAAHSNQHGQNPWTTYGTETKNTSSDSHYHTVAIGSHAHAVMIALFGALKNTINHRKVNWIVRMA</sequence>
<dbReference type="STRING" id="688.A6E04_19295"/>
<comment type="caution">
    <text evidence="2">The sequence shown here is derived from an EMBL/GenBank/DDBJ whole genome shotgun (WGS) entry which is preliminary data.</text>
</comment>
<dbReference type="OrthoDB" id="9810174at2"/>
<dbReference type="EMBL" id="MAJU01000031">
    <property type="protein sequence ID" value="OCH17001.1"/>
    <property type="molecule type" value="Genomic_DNA"/>
</dbReference>
<dbReference type="InterPro" id="IPR022225">
    <property type="entry name" value="Phage_tail_fibre_N"/>
</dbReference>
<dbReference type="PANTHER" id="PTHR35191:SF1">
    <property type="entry name" value="PROPHAGE SIDE TAIL FIBER PROTEIN HOMOLOG STFQ-RELATED"/>
    <property type="match status" value="1"/>
</dbReference>
<dbReference type="InterPro" id="IPR051934">
    <property type="entry name" value="Phage_Tail_Fiber_Structural"/>
</dbReference>
<evidence type="ECO:0000259" key="1">
    <source>
        <dbReference type="Pfam" id="PF12571"/>
    </source>
</evidence>
<dbReference type="Proteomes" id="UP000093523">
    <property type="component" value="Unassembled WGS sequence"/>
</dbReference>
<dbReference type="RefSeq" id="WP_065612128.1">
    <property type="nucleotide sequence ID" value="NZ_CAWMPN010000031.1"/>
</dbReference>
<accession>A0A1B9NTF8</accession>
<proteinExistence type="predicted"/>
<dbReference type="SUPFAM" id="SSF88874">
    <property type="entry name" value="Receptor-binding domain of short tail fibre protein gp12"/>
    <property type="match status" value="1"/>
</dbReference>
<gene>
    <name evidence="2" type="ORF">A6E04_19295</name>
</gene>
<name>A0A1B9NTF8_ALILO</name>
<dbReference type="Pfam" id="PF12571">
    <property type="entry name" value="Phage_tail_fib"/>
    <property type="match status" value="1"/>
</dbReference>
<reference evidence="2 3" key="1">
    <citation type="submission" date="2016-06" db="EMBL/GenBank/DDBJ databases">
        <authorList>
            <person name="Kjaerup R.B."/>
            <person name="Dalgaard T.S."/>
            <person name="Juul-Madsen H.R."/>
        </authorList>
    </citation>
    <scope>NUCLEOTIDE SEQUENCE [LARGE SCALE GENOMIC DNA]</scope>
    <source>
        <strain evidence="2 3">1S159</strain>
    </source>
</reference>
<feature type="domain" description="Phage tail fibre protein N-terminal" evidence="1">
    <location>
        <begin position="3"/>
        <end position="94"/>
    </location>
</feature>
<dbReference type="AlphaFoldDB" id="A0A1B9NTF8"/>